<dbReference type="Pfam" id="PF05380">
    <property type="entry name" value="Peptidase_A17"/>
    <property type="match status" value="1"/>
</dbReference>
<evidence type="ECO:0000313" key="3">
    <source>
        <dbReference type="Proteomes" id="UP000069940"/>
    </source>
</evidence>
<dbReference type="Proteomes" id="UP000069940">
    <property type="component" value="Unassembled WGS sequence"/>
</dbReference>
<reference evidence="3" key="1">
    <citation type="journal article" date="2015" name="Proc. Natl. Acad. Sci. U.S.A.">
        <title>Genome sequence of the Asian Tiger mosquito, Aedes albopictus, reveals insights into its biology, genetics, and evolution.</title>
        <authorList>
            <person name="Chen X.G."/>
            <person name="Jiang X."/>
            <person name="Gu J."/>
            <person name="Xu M."/>
            <person name="Wu Y."/>
            <person name="Deng Y."/>
            <person name="Zhang C."/>
            <person name="Bonizzoni M."/>
            <person name="Dermauw W."/>
            <person name="Vontas J."/>
            <person name="Armbruster P."/>
            <person name="Huang X."/>
            <person name="Yang Y."/>
            <person name="Zhang H."/>
            <person name="He W."/>
            <person name="Peng H."/>
            <person name="Liu Y."/>
            <person name="Wu K."/>
            <person name="Chen J."/>
            <person name="Lirakis M."/>
            <person name="Topalis P."/>
            <person name="Van Leeuwen T."/>
            <person name="Hall A.B."/>
            <person name="Jiang X."/>
            <person name="Thorpe C."/>
            <person name="Mueller R.L."/>
            <person name="Sun C."/>
            <person name="Waterhouse R.M."/>
            <person name="Yan G."/>
            <person name="Tu Z.J."/>
            <person name="Fang X."/>
            <person name="James A.A."/>
        </authorList>
    </citation>
    <scope>NUCLEOTIDE SEQUENCE [LARGE SCALE GENOMIC DNA]</scope>
    <source>
        <strain evidence="3">Foshan</strain>
    </source>
</reference>
<dbReference type="SUPFAM" id="SSF56672">
    <property type="entry name" value="DNA/RNA polymerases"/>
    <property type="match status" value="1"/>
</dbReference>
<accession>A0ABM1ZXH0</accession>
<dbReference type="InterPro" id="IPR021109">
    <property type="entry name" value="Peptidase_aspartic_dom_sf"/>
</dbReference>
<keyword evidence="3" id="KW-1185">Reference proteome</keyword>
<dbReference type="InterPro" id="IPR043502">
    <property type="entry name" value="DNA/RNA_pol_sf"/>
</dbReference>
<sequence>MDVLLNRRRLAMVRLKRENASVKSLKDRQAPAFEVEDRLRKLHELEERFDQVQLEIEEATSPDDLPSVINFRTDFETLFYSTKGLLTSLLGSDAAHVDAAFSSWRSCGSANSDATYADPGSQLQDAVRALLETQKTLLTRQVAASTSINELAVQLRERQIEPIDTKLPSYSLPIFKGDRRHWASFKDLFTSCVDQKNLTNALKLQLLLAHLDGEAKSLVSTYSITDANYTEVWDTLTEHYDKPKFAVSALVQEFCEQPVIKVSNLPNLRKLVSTSDEVIRQLKAMGPEYETRDPWLIYQILRKLDDSLRSQWAQFVVDIDNPTFADMLRFLKRKCDAFETCAAFGARSSEVKREVPKDDRKFNPLKKEIKSLTSVQEQVCPMCSDNHVIYQCSEFKGASVQERRELAQSARLCFNCLRANHCVKFCPSKSVCRTPQCQQKHHTLLCQSAYAQTMNTNDPAGKQELENEPSDEHANSNQVVSCSANVKMNLFTFAASVLPTAIINVKGRNNQFYKVRAMIDSGSQASLITERCMTRLALHRRNAKLLVSGISNCTSGETRGVVTLEISSRFNNVPVVQTQAYVLAKLARNLPEQQINLNHMKCLETLKLADPDFDKPGEIDVILGADVFLSILTDGKVKDENGFPVAINSTLGWIVAGRIGATVGLRSHPAIVSLHTELNVDHLLRQFWECERINQPLPLKQEDQKAVEIFQTTHMRDETGRFVVRLPLDDSKQALGESLATATQRLKAMERKFKADSDFEQQYRQFIREYLELGHMEPVPKEEIDIPVERRYYLPHHAVVKSESVTTKLRVVFDGSSKSSSGISLNDKLLVGPNVNEDLTVVLTRFRTYAVAFMADAEKMYRQVKVAKDDIDFQRIVWRNSPNDPIEHYRLLTVTYGTACASYLAIASLRQAAKDNQAEHPVAAERIIKNSYVDDFLSGADTQEEAVKLKEDIIKITTSAGFNLRKWASNDPQLVVTNSDRNQEEVPHNCPLKQTLLRRWLLSDAARLFDPLGWIAPVTVRIKILFQALWLHDVQWDDPLPATLNEEWTKIKEDLNRIEDIKLPRWISNHGGKIELHGFADASEAAYAAVVYSRTTDNEGKIHTSLVAAKTKVAPIQQVSLPRLELNAAVLLTAVLQRIMESLDHLDVTCFAWTDSTIVLEWLSSHPRKWKTYVANRTSMILDFLPRSSWNHVSYPIIPFGGQDHHGYVKKKTHGRFDLGIPHQMSNYSNSLARFSQADHFKQDIDNLRKALKRFCGRRGLPCQLWSDNGTNFIGADRQLKELLQSSKFESTVDHFLSSLGIKWTFITPSAPHMGGIWEAAVKSMKKHLRIALGTTSCTYEDLTTVLTQVEACLNSRPLCALSPSIDSYEALTPGHFIIGQPMNMIPEPDVSRLPENRLDRYERLRRHVCEFWDRWRCEYLGTLQPRKKWQSTSDNLRIGELVLVKTDNAPPAFWELARVADVHPDRNGVVRNVTLRRGRTEYQRPIHKLVVLPTD</sequence>
<feature type="domain" description="Integrase catalytic" evidence="1">
    <location>
        <begin position="1182"/>
        <end position="1382"/>
    </location>
</feature>
<dbReference type="InterPro" id="IPR001584">
    <property type="entry name" value="Integrase_cat-core"/>
</dbReference>
<name>A0ABM1ZXH0_AEDAL</name>
<dbReference type="InterPro" id="IPR036397">
    <property type="entry name" value="RNaseH_sf"/>
</dbReference>
<dbReference type="Pfam" id="PF18701">
    <property type="entry name" value="DUF5641"/>
    <property type="match status" value="1"/>
</dbReference>
<dbReference type="GeneID" id="109399038"/>
<dbReference type="Gene3D" id="2.40.70.10">
    <property type="entry name" value="Acid Proteases"/>
    <property type="match status" value="1"/>
</dbReference>
<organism evidence="2 3">
    <name type="scientific">Aedes albopictus</name>
    <name type="common">Asian tiger mosquito</name>
    <name type="synonym">Stegomyia albopicta</name>
    <dbReference type="NCBI Taxonomy" id="7160"/>
    <lineage>
        <taxon>Eukaryota</taxon>
        <taxon>Metazoa</taxon>
        <taxon>Ecdysozoa</taxon>
        <taxon>Arthropoda</taxon>
        <taxon>Hexapoda</taxon>
        <taxon>Insecta</taxon>
        <taxon>Pterygota</taxon>
        <taxon>Neoptera</taxon>
        <taxon>Endopterygota</taxon>
        <taxon>Diptera</taxon>
        <taxon>Nematocera</taxon>
        <taxon>Culicoidea</taxon>
        <taxon>Culicidae</taxon>
        <taxon>Culicinae</taxon>
        <taxon>Aedini</taxon>
        <taxon>Aedes</taxon>
        <taxon>Stegomyia</taxon>
    </lineage>
</organism>
<dbReference type="EnsemblMetazoa" id="AALFPA23_022537.R33446">
    <property type="protein sequence ID" value="AALFPA23_022537.P33446"/>
    <property type="gene ID" value="AALFPA23_022537"/>
</dbReference>
<dbReference type="PANTHER" id="PTHR47331:SF1">
    <property type="entry name" value="GAG-LIKE PROTEIN"/>
    <property type="match status" value="1"/>
</dbReference>
<protein>
    <recommendedName>
        <fullName evidence="1">Integrase catalytic domain-containing protein</fullName>
    </recommendedName>
</protein>
<proteinExistence type="predicted"/>
<evidence type="ECO:0000259" key="1">
    <source>
        <dbReference type="PROSITE" id="PS50994"/>
    </source>
</evidence>
<dbReference type="Gene3D" id="3.30.420.10">
    <property type="entry name" value="Ribonuclease H-like superfamily/Ribonuclease H"/>
    <property type="match status" value="1"/>
</dbReference>
<dbReference type="InterPro" id="IPR008042">
    <property type="entry name" value="Retrotrans_Pao"/>
</dbReference>
<dbReference type="InterPro" id="IPR040676">
    <property type="entry name" value="DUF5641"/>
</dbReference>
<dbReference type="InterPro" id="IPR005312">
    <property type="entry name" value="DUF1759"/>
</dbReference>
<dbReference type="Pfam" id="PF03564">
    <property type="entry name" value="DUF1759"/>
    <property type="match status" value="1"/>
</dbReference>
<dbReference type="InterPro" id="IPR012337">
    <property type="entry name" value="RNaseH-like_sf"/>
</dbReference>
<dbReference type="RefSeq" id="XP_062703571.1">
    <property type="nucleotide sequence ID" value="XM_062847587.1"/>
</dbReference>
<evidence type="ECO:0000313" key="2">
    <source>
        <dbReference type="EnsemblMetazoa" id="AALFPA23_022537.P33446"/>
    </source>
</evidence>
<reference evidence="2" key="2">
    <citation type="submission" date="2025-05" db="UniProtKB">
        <authorList>
            <consortium name="EnsemblMetazoa"/>
        </authorList>
    </citation>
    <scope>IDENTIFICATION</scope>
    <source>
        <strain evidence="2">Foshan</strain>
    </source>
</reference>
<dbReference type="PROSITE" id="PS50994">
    <property type="entry name" value="INTEGRASE"/>
    <property type="match status" value="1"/>
</dbReference>
<dbReference type="SUPFAM" id="SSF53098">
    <property type="entry name" value="Ribonuclease H-like"/>
    <property type="match status" value="1"/>
</dbReference>
<dbReference type="Pfam" id="PF13650">
    <property type="entry name" value="Asp_protease_2"/>
    <property type="match status" value="1"/>
</dbReference>
<dbReference type="PANTHER" id="PTHR47331">
    <property type="entry name" value="PHD-TYPE DOMAIN-CONTAINING PROTEIN"/>
    <property type="match status" value="1"/>
</dbReference>